<dbReference type="InterPro" id="IPR036691">
    <property type="entry name" value="Endo/exonu/phosph_ase_sf"/>
</dbReference>
<organism evidence="3 4">
    <name type="scientific">Hydra vulgaris</name>
    <name type="common">Hydra</name>
    <name type="synonym">Hydra attenuata</name>
    <dbReference type="NCBI Taxonomy" id="6087"/>
    <lineage>
        <taxon>Eukaryota</taxon>
        <taxon>Metazoa</taxon>
        <taxon>Cnidaria</taxon>
        <taxon>Hydrozoa</taxon>
        <taxon>Hydroidolina</taxon>
        <taxon>Anthoathecata</taxon>
        <taxon>Aplanulata</taxon>
        <taxon>Hydridae</taxon>
        <taxon>Hydra</taxon>
    </lineage>
</organism>
<dbReference type="PROSITE" id="PS50878">
    <property type="entry name" value="RT_POL"/>
    <property type="match status" value="1"/>
</dbReference>
<proteinExistence type="predicted"/>
<protein>
    <submittedName>
        <fullName evidence="4">Uncharacterized protein LOC136081350</fullName>
    </submittedName>
</protein>
<dbReference type="RefSeq" id="XP_065654734.1">
    <property type="nucleotide sequence ID" value="XM_065798662.1"/>
</dbReference>
<dbReference type="InterPro" id="IPR043502">
    <property type="entry name" value="DNA/RNA_pol_sf"/>
</dbReference>
<feature type="coiled-coil region" evidence="1">
    <location>
        <begin position="13"/>
        <end position="54"/>
    </location>
</feature>
<dbReference type="Pfam" id="PF00078">
    <property type="entry name" value="RVT_1"/>
    <property type="match status" value="1"/>
</dbReference>
<feature type="domain" description="Reverse transcriptase" evidence="2">
    <location>
        <begin position="280"/>
        <end position="499"/>
    </location>
</feature>
<name>A0ABM4BZN5_HYDVU</name>
<dbReference type="Proteomes" id="UP001652625">
    <property type="component" value="Chromosome 06"/>
</dbReference>
<accession>A0ABM4BZN5</accession>
<evidence type="ECO:0000256" key="1">
    <source>
        <dbReference type="SAM" id="Coils"/>
    </source>
</evidence>
<reference evidence="4" key="1">
    <citation type="submission" date="2025-08" db="UniProtKB">
        <authorList>
            <consortium name="RefSeq"/>
        </authorList>
    </citation>
    <scope>IDENTIFICATION</scope>
</reference>
<dbReference type="GeneID" id="136081350"/>
<evidence type="ECO:0000313" key="4">
    <source>
        <dbReference type="RefSeq" id="XP_065654734.1"/>
    </source>
</evidence>
<dbReference type="SUPFAM" id="SSF56672">
    <property type="entry name" value="DNA/RNA polymerases"/>
    <property type="match status" value="1"/>
</dbReference>
<dbReference type="Gene3D" id="3.60.10.10">
    <property type="entry name" value="Endonuclease/exonuclease/phosphatase"/>
    <property type="match status" value="1"/>
</dbReference>
<keyword evidence="3" id="KW-1185">Reference proteome</keyword>
<keyword evidence="1" id="KW-0175">Coiled coil</keyword>
<dbReference type="CDD" id="cd01650">
    <property type="entry name" value="RT_nLTR_like"/>
    <property type="match status" value="1"/>
</dbReference>
<dbReference type="InterPro" id="IPR000477">
    <property type="entry name" value="RT_dom"/>
</dbReference>
<sequence>MTNLTASQEKQIKKMIDSAIKNFEDKIKNLNSEVAECVKENKQLKRKIAEMEKSKEINSDIKETVAIESDGTRVKSIRRLKSKGIIDRLLIELEDVNGKNMVLKVLIKLGKIEKYVNVYIGRDLTATISFERKSLKTGGGICVYVLEEFTYKTRYDLSFSEPDFESFTLEIYTKPSKNIIVTTSYRPPNGSLNNLKNHLNDYFKIACKIKKDRSFLFVGDFNVDYLKCSENIKIQQFYNRFNEFGMVPIIKKPTRITQNSSIIKDCYGFIKDVLLDVFNKSLNTGVFPDKLKIAIITPIFKTGDESLVSNYRPISVLPVFSKILERIMYNRLFSFLDENNLLYCNQYGFRSNYSTEHALMQLVEVISGTSSDNNFTLGIFLDLSKALDTVNHQTLLDKIKYYGICHTYHKCFTSYLTDRRQFISLNDGFQTNKLKIICGVPQGSILGPQLFLIYVNDLYKASNTMSTIMFADDTTLFHSHNNIISLFQVANKELEQISI</sequence>
<dbReference type="PANTHER" id="PTHR19446">
    <property type="entry name" value="REVERSE TRANSCRIPTASES"/>
    <property type="match status" value="1"/>
</dbReference>
<evidence type="ECO:0000259" key="2">
    <source>
        <dbReference type="PROSITE" id="PS50878"/>
    </source>
</evidence>
<gene>
    <name evidence="4" type="primary">LOC136081350</name>
</gene>
<evidence type="ECO:0000313" key="3">
    <source>
        <dbReference type="Proteomes" id="UP001652625"/>
    </source>
</evidence>
<dbReference type="SUPFAM" id="SSF56219">
    <property type="entry name" value="DNase I-like"/>
    <property type="match status" value="1"/>
</dbReference>